<dbReference type="RefSeq" id="WP_338528331.1">
    <property type="nucleotide sequence ID" value="NZ_CP030941.1"/>
</dbReference>
<keyword evidence="3" id="KW-1185">Reference proteome</keyword>
<evidence type="ECO:0000259" key="1">
    <source>
        <dbReference type="Pfam" id="PF04993"/>
    </source>
</evidence>
<evidence type="ECO:0000313" key="3">
    <source>
        <dbReference type="Proteomes" id="UP001342418"/>
    </source>
</evidence>
<dbReference type="Pfam" id="PF04993">
    <property type="entry name" value="TfoX_N"/>
    <property type="match status" value="1"/>
</dbReference>
<dbReference type="Gene3D" id="3.30.1460.30">
    <property type="entry name" value="YgaC/TfoX-N like chaperone"/>
    <property type="match status" value="1"/>
</dbReference>
<dbReference type="Proteomes" id="UP001342418">
    <property type="component" value="Chromosome"/>
</dbReference>
<sequence length="113" mass="12049">MAHDELLAARMRDALEGLAGISEKRMMGGVCFLLDGNMLCGADRPKTGAGRFMFRVGKDNQADALARPGARPMEMGGRRMNGFVFVEAEACDDAAMKGWISLALGFVGGLPPK</sequence>
<dbReference type="SUPFAM" id="SSF159894">
    <property type="entry name" value="YgaC/TfoX-N like"/>
    <property type="match status" value="1"/>
</dbReference>
<name>A0ABY5MF94_9HYPH</name>
<dbReference type="InterPro" id="IPR007076">
    <property type="entry name" value="TfoX_N"/>
</dbReference>
<proteinExistence type="predicted"/>
<evidence type="ECO:0000313" key="2">
    <source>
        <dbReference type="EMBL" id="UUP15856.1"/>
    </source>
</evidence>
<protein>
    <recommendedName>
        <fullName evidence="1">TfoX N-terminal domain-containing protein</fullName>
    </recommendedName>
</protein>
<dbReference type="EMBL" id="CP030941">
    <property type="protein sequence ID" value="UUP15856.1"/>
    <property type="molecule type" value="Genomic_DNA"/>
</dbReference>
<gene>
    <name evidence="2" type="ORF">NTH_00295</name>
</gene>
<feature type="domain" description="TfoX N-terminal" evidence="1">
    <location>
        <begin position="14"/>
        <end position="105"/>
    </location>
</feature>
<organism evidence="2 3">
    <name type="scientific">Nitratireductor thuwali</name>
    <dbReference type="NCBI Taxonomy" id="2267699"/>
    <lineage>
        <taxon>Bacteria</taxon>
        <taxon>Pseudomonadati</taxon>
        <taxon>Pseudomonadota</taxon>
        <taxon>Alphaproteobacteria</taxon>
        <taxon>Hyphomicrobiales</taxon>
        <taxon>Phyllobacteriaceae</taxon>
        <taxon>Nitratireductor</taxon>
    </lineage>
</organism>
<accession>A0ABY5MF94</accession>
<reference evidence="2 3" key="1">
    <citation type="submission" date="2018-07" db="EMBL/GenBank/DDBJ databases">
        <title>Genome sequence of Nitratireductor thuwali#1536.</title>
        <authorList>
            <person name="Michoud G."/>
            <person name="Merlino G."/>
            <person name="Sefrji F.O."/>
            <person name="Daffonchio D."/>
        </authorList>
    </citation>
    <scope>NUCLEOTIDE SEQUENCE [LARGE SCALE GENOMIC DNA]</scope>
    <source>
        <strain evidence="3">Nit1536</strain>
    </source>
</reference>